<keyword evidence="1" id="KW-0472">Membrane</keyword>
<dbReference type="Proteomes" id="UP001482186">
    <property type="component" value="Unassembled WGS sequence"/>
</dbReference>
<name>A0ABV1EDU2_9FIRM</name>
<gene>
    <name evidence="2" type="ORF">AAAT04_01605</name>
</gene>
<dbReference type="RefSeq" id="WP_349115580.1">
    <property type="nucleotide sequence ID" value="NZ_JBBNFM010000001.1"/>
</dbReference>
<accession>A0ABV1EDU2</accession>
<evidence type="ECO:0000313" key="3">
    <source>
        <dbReference type="Proteomes" id="UP001482186"/>
    </source>
</evidence>
<comment type="caution">
    <text evidence="2">The sequence shown here is derived from an EMBL/GenBank/DDBJ whole genome shotgun (WGS) entry which is preliminary data.</text>
</comment>
<keyword evidence="3" id="KW-1185">Reference proteome</keyword>
<organism evidence="2 3">
    <name type="scientific">Coprococcus ammoniilyticus</name>
    <dbReference type="NCBI Taxonomy" id="2981785"/>
    <lineage>
        <taxon>Bacteria</taxon>
        <taxon>Bacillati</taxon>
        <taxon>Bacillota</taxon>
        <taxon>Clostridia</taxon>
        <taxon>Lachnospirales</taxon>
        <taxon>Lachnospiraceae</taxon>
        <taxon>Coprococcus</taxon>
    </lineage>
</organism>
<protein>
    <submittedName>
        <fullName evidence="2">Uncharacterized protein</fullName>
    </submittedName>
</protein>
<evidence type="ECO:0000256" key="1">
    <source>
        <dbReference type="SAM" id="Phobius"/>
    </source>
</evidence>
<feature type="transmembrane region" description="Helical" evidence="1">
    <location>
        <begin position="18"/>
        <end position="37"/>
    </location>
</feature>
<proteinExistence type="predicted"/>
<evidence type="ECO:0000313" key="2">
    <source>
        <dbReference type="EMBL" id="MEQ2452746.1"/>
    </source>
</evidence>
<dbReference type="EMBL" id="JBBNFM010000001">
    <property type="protein sequence ID" value="MEQ2452746.1"/>
    <property type="molecule type" value="Genomic_DNA"/>
</dbReference>
<reference evidence="2 3" key="1">
    <citation type="submission" date="2024-04" db="EMBL/GenBank/DDBJ databases">
        <title>Human intestinal bacterial collection.</title>
        <authorList>
            <person name="Pauvert C."/>
            <person name="Hitch T.C.A."/>
            <person name="Clavel T."/>
        </authorList>
    </citation>
    <scope>NUCLEOTIDE SEQUENCE [LARGE SCALE GENOMIC DNA]</scope>
    <source>
        <strain evidence="2 3">CLA-AA-H141</strain>
    </source>
</reference>
<keyword evidence="1" id="KW-0812">Transmembrane</keyword>
<sequence>MRQVVSLELKKAFRTKGFYIALVVGLLISLYHTVWIYRYAYAPNNAEYEEVAEAGEMDKEYGYWYEIGVLDGWLGTELQSPAISYSICCCHFWQCFHMEASCFPNGTMGMPVR</sequence>
<keyword evidence="1" id="KW-1133">Transmembrane helix</keyword>